<reference evidence="1" key="2">
    <citation type="submission" date="2017-10" db="EMBL/GenBank/DDBJ databases">
        <title>Ladona fulva Genome sequencing and assembly.</title>
        <authorList>
            <person name="Murali S."/>
            <person name="Richards S."/>
            <person name="Bandaranaike D."/>
            <person name="Bellair M."/>
            <person name="Blankenburg K."/>
            <person name="Chao H."/>
            <person name="Dinh H."/>
            <person name="Doddapaneni H."/>
            <person name="Dugan-Rocha S."/>
            <person name="Elkadiri S."/>
            <person name="Gnanaolivu R."/>
            <person name="Hernandez B."/>
            <person name="Skinner E."/>
            <person name="Javaid M."/>
            <person name="Lee S."/>
            <person name="Li M."/>
            <person name="Ming W."/>
            <person name="Munidasa M."/>
            <person name="Muniz J."/>
            <person name="Nguyen L."/>
            <person name="Hughes D."/>
            <person name="Osuji N."/>
            <person name="Pu L.-L."/>
            <person name="Puazo M."/>
            <person name="Qu C."/>
            <person name="Quiroz J."/>
            <person name="Raj R."/>
            <person name="Weissenberger G."/>
            <person name="Xin Y."/>
            <person name="Zou X."/>
            <person name="Han Y."/>
            <person name="Worley K."/>
            <person name="Muzny D."/>
            <person name="Gibbs R."/>
        </authorList>
    </citation>
    <scope>NUCLEOTIDE SEQUENCE</scope>
    <source>
        <strain evidence="1">Sampled in the wild</strain>
    </source>
</reference>
<dbReference type="EMBL" id="KZ308794">
    <property type="protein sequence ID" value="KAG8234286.1"/>
    <property type="molecule type" value="Genomic_DNA"/>
</dbReference>
<dbReference type="GO" id="GO:0008202">
    <property type="term" value="P:steroid metabolic process"/>
    <property type="evidence" value="ECO:0007669"/>
    <property type="project" value="TreeGrafter"/>
</dbReference>
<dbReference type="InterPro" id="IPR002347">
    <property type="entry name" value="SDR_fam"/>
</dbReference>
<protein>
    <recommendedName>
        <fullName evidence="3">D-beta-hydroxybutyrate dehydrogenase, mitochondrial</fullName>
    </recommendedName>
</protein>
<dbReference type="Gene3D" id="3.40.50.720">
    <property type="entry name" value="NAD(P)-binding Rossmann-like Domain"/>
    <property type="match status" value="1"/>
</dbReference>
<dbReference type="SUPFAM" id="SSF51735">
    <property type="entry name" value="NAD(P)-binding Rossmann-fold domains"/>
    <property type="match status" value="1"/>
</dbReference>
<name>A0A8K0KFM0_LADFU</name>
<sequence length="278" mass="31142">MHFSPRKGFTVFAGFEEVETEKSSECTATSSSALKEQSSGRVHIIQLDVTSEEQIQKVKEYIQDNLPSGATGIWAVVNLGVWACFGEAEWLPFAAIRRSTEVNLLGVVRLTQIFLPQLRRTKGRVINVVSALGSIPTPLRSPYCACAAAIRAFSDCLRLEMRRWGVDVVVVTPGEALSGCFLTEERLVDQARSMWAWLGDAAKAEIGQDYFEMKVRSLRPYVESQQPEADLFVVLRALTDAVSRTFPLTRYQPVSPAERLKTFVAEHLPRSFYDIVYN</sequence>
<keyword evidence="2" id="KW-1185">Reference proteome</keyword>
<dbReference type="PANTHER" id="PTHR43313:SF50">
    <property type="entry name" value="GH26015P"/>
    <property type="match status" value="1"/>
</dbReference>
<organism evidence="1 2">
    <name type="scientific">Ladona fulva</name>
    <name type="common">Scarce chaser dragonfly</name>
    <name type="synonym">Libellula fulva</name>
    <dbReference type="NCBI Taxonomy" id="123851"/>
    <lineage>
        <taxon>Eukaryota</taxon>
        <taxon>Metazoa</taxon>
        <taxon>Ecdysozoa</taxon>
        <taxon>Arthropoda</taxon>
        <taxon>Hexapoda</taxon>
        <taxon>Insecta</taxon>
        <taxon>Pterygota</taxon>
        <taxon>Palaeoptera</taxon>
        <taxon>Odonata</taxon>
        <taxon>Epiprocta</taxon>
        <taxon>Anisoptera</taxon>
        <taxon>Libelluloidea</taxon>
        <taxon>Libellulidae</taxon>
        <taxon>Ladona</taxon>
    </lineage>
</organism>
<proteinExistence type="predicted"/>
<gene>
    <name evidence="1" type="ORF">J437_LFUL015011</name>
</gene>
<evidence type="ECO:0000313" key="1">
    <source>
        <dbReference type="EMBL" id="KAG8234286.1"/>
    </source>
</evidence>
<evidence type="ECO:0000313" key="2">
    <source>
        <dbReference type="Proteomes" id="UP000792457"/>
    </source>
</evidence>
<dbReference type="Pfam" id="PF00106">
    <property type="entry name" value="adh_short"/>
    <property type="match status" value="1"/>
</dbReference>
<evidence type="ECO:0008006" key="3">
    <source>
        <dbReference type="Google" id="ProtNLM"/>
    </source>
</evidence>
<dbReference type="PANTHER" id="PTHR43313">
    <property type="entry name" value="SHORT-CHAIN DEHYDROGENASE/REDUCTASE FAMILY 9C"/>
    <property type="match status" value="1"/>
</dbReference>
<reference evidence="1" key="1">
    <citation type="submission" date="2013-04" db="EMBL/GenBank/DDBJ databases">
        <authorList>
            <person name="Qu J."/>
            <person name="Murali S.C."/>
            <person name="Bandaranaike D."/>
            <person name="Bellair M."/>
            <person name="Blankenburg K."/>
            <person name="Chao H."/>
            <person name="Dinh H."/>
            <person name="Doddapaneni H."/>
            <person name="Downs B."/>
            <person name="Dugan-Rocha S."/>
            <person name="Elkadiri S."/>
            <person name="Gnanaolivu R.D."/>
            <person name="Hernandez B."/>
            <person name="Javaid M."/>
            <person name="Jayaseelan J.C."/>
            <person name="Lee S."/>
            <person name="Li M."/>
            <person name="Ming W."/>
            <person name="Munidasa M."/>
            <person name="Muniz J."/>
            <person name="Nguyen L."/>
            <person name="Ongeri F."/>
            <person name="Osuji N."/>
            <person name="Pu L.-L."/>
            <person name="Puazo M."/>
            <person name="Qu C."/>
            <person name="Quiroz J."/>
            <person name="Raj R."/>
            <person name="Weissenberger G."/>
            <person name="Xin Y."/>
            <person name="Zou X."/>
            <person name="Han Y."/>
            <person name="Richards S."/>
            <person name="Worley K."/>
            <person name="Muzny D."/>
            <person name="Gibbs R."/>
        </authorList>
    </citation>
    <scope>NUCLEOTIDE SEQUENCE</scope>
    <source>
        <strain evidence="1">Sampled in the wild</strain>
    </source>
</reference>
<dbReference type="AlphaFoldDB" id="A0A8K0KFM0"/>
<dbReference type="GO" id="GO:0016491">
    <property type="term" value="F:oxidoreductase activity"/>
    <property type="evidence" value="ECO:0007669"/>
    <property type="project" value="TreeGrafter"/>
</dbReference>
<accession>A0A8K0KFM0</accession>
<dbReference type="Proteomes" id="UP000792457">
    <property type="component" value="Unassembled WGS sequence"/>
</dbReference>
<dbReference type="InterPro" id="IPR036291">
    <property type="entry name" value="NAD(P)-bd_dom_sf"/>
</dbReference>
<comment type="caution">
    <text evidence="1">The sequence shown here is derived from an EMBL/GenBank/DDBJ whole genome shotgun (WGS) entry which is preliminary data.</text>
</comment>
<dbReference type="OrthoDB" id="2102561at2759"/>